<feature type="region of interest" description="Disordered" evidence="1">
    <location>
        <begin position="523"/>
        <end position="545"/>
    </location>
</feature>
<reference evidence="2" key="1">
    <citation type="submission" date="2021-03" db="EMBL/GenBank/DDBJ databases">
        <title>Draft genome sequence of rust myrtle Austropuccinia psidii MF-1, a brazilian biotype.</title>
        <authorList>
            <person name="Quecine M.C."/>
            <person name="Pachon D.M.R."/>
            <person name="Bonatelli M.L."/>
            <person name="Correr F.H."/>
            <person name="Franceschini L.M."/>
            <person name="Leite T.F."/>
            <person name="Margarido G.R.A."/>
            <person name="Almeida C.A."/>
            <person name="Ferrarezi J.A."/>
            <person name="Labate C.A."/>
        </authorList>
    </citation>
    <scope>NUCLEOTIDE SEQUENCE</scope>
    <source>
        <strain evidence="2">MF-1</strain>
    </source>
</reference>
<feature type="compositionally biased region" description="Polar residues" evidence="1">
    <location>
        <begin position="66"/>
        <end position="75"/>
    </location>
</feature>
<name>A0A9Q3I577_9BASI</name>
<organism evidence="2 3">
    <name type="scientific">Austropuccinia psidii MF-1</name>
    <dbReference type="NCBI Taxonomy" id="1389203"/>
    <lineage>
        <taxon>Eukaryota</taxon>
        <taxon>Fungi</taxon>
        <taxon>Dikarya</taxon>
        <taxon>Basidiomycota</taxon>
        <taxon>Pucciniomycotina</taxon>
        <taxon>Pucciniomycetes</taxon>
        <taxon>Pucciniales</taxon>
        <taxon>Sphaerophragmiaceae</taxon>
        <taxon>Austropuccinia</taxon>
    </lineage>
</organism>
<feature type="region of interest" description="Disordered" evidence="1">
    <location>
        <begin position="461"/>
        <end position="486"/>
    </location>
</feature>
<evidence type="ECO:0000313" key="2">
    <source>
        <dbReference type="EMBL" id="MBW0530201.1"/>
    </source>
</evidence>
<evidence type="ECO:0000313" key="3">
    <source>
        <dbReference type="Proteomes" id="UP000765509"/>
    </source>
</evidence>
<feature type="region of interest" description="Disordered" evidence="1">
    <location>
        <begin position="64"/>
        <end position="109"/>
    </location>
</feature>
<dbReference type="Proteomes" id="UP000765509">
    <property type="component" value="Unassembled WGS sequence"/>
</dbReference>
<gene>
    <name evidence="2" type="ORF">O181_069916</name>
</gene>
<evidence type="ECO:0000256" key="1">
    <source>
        <dbReference type="SAM" id="MobiDB-lite"/>
    </source>
</evidence>
<dbReference type="AlphaFoldDB" id="A0A9Q3I577"/>
<proteinExistence type="predicted"/>
<feature type="compositionally biased region" description="Acidic residues" evidence="1">
    <location>
        <begin position="536"/>
        <end position="545"/>
    </location>
</feature>
<comment type="caution">
    <text evidence="2">The sequence shown here is derived from an EMBL/GenBank/DDBJ whole genome shotgun (WGS) entry which is preliminary data.</text>
</comment>
<dbReference type="CDD" id="cd14279">
    <property type="entry name" value="CUE"/>
    <property type="match status" value="1"/>
</dbReference>
<accession>A0A9Q3I577</accession>
<keyword evidence="3" id="KW-1185">Reference proteome</keyword>
<dbReference type="EMBL" id="AVOT02035798">
    <property type="protein sequence ID" value="MBW0530201.1"/>
    <property type="molecule type" value="Genomic_DNA"/>
</dbReference>
<feature type="compositionally biased region" description="Basic residues" evidence="1">
    <location>
        <begin position="85"/>
        <end position="95"/>
    </location>
</feature>
<protein>
    <submittedName>
        <fullName evidence="2">Uncharacterized protein</fullName>
    </submittedName>
</protein>
<sequence>MNSYIQVKKFIGPEKTEELLRGWIPISCKGQVQQIKAWFKNQSMLSEDQKKKFPQGKDNIPVEAAQASTRNNWPQQVPKKDKPTPKRNQKGKQKARGKEKSKWNKTYPQNYRIPKKEKTAMANVFNIARTLMEFKNKEEQRLNQLFPKKEILQVKESQKTIIGLENVNEDSIYSLTQIWARIDSKLTLLNQPDDNSISFITRQLKELIIQVQNLESSTGHNAALFQEKLEKSDKSRLELKEDIKSSINNISLKNDLPRQFTPILDRNVLNLNNDVHHTISSNAEVETACNFKDIARLEEWPTFSGEGEYNHMELMKTIDMLKEAFDIPDEYISARLHFMFTKSEKKWYYKLRQDHGKHSCPWWKEQMISKWANDYWRFKMENSFEEAIFNIERERTMSWFLKKKDRLTALHPDISETMIHKRILIECGGDVEHAIRSRCNKPLSTEDYINSMADITTRTKIGRNSYKPPMDNKPSGKTITKPNKPHDKDPLKCHICGSKYHLANPCPKKTRINDIELDKVEDTKETNNLSLHESDSEPSEEEEGPIELSIENLNISFVVTEVHTHLTQYSDEFMDLIHVEAKLHLDSGSFCTCVGKDYLDRIYTNWKEILMPIEGIKLSSASQDMHPLGIFEAAMIFPHPAGSIRLKVEFFVINNCTSHQGKSRVNCWQLTSRQGNINQDESQTHVEHM</sequence>